<dbReference type="InterPro" id="IPR013671">
    <property type="entry name" value="Gemini_AC4/5_cons-dom"/>
</dbReference>
<protein>
    <submittedName>
        <fullName evidence="3">AC5 protein</fullName>
    </submittedName>
</protein>
<name>A0A1C9T7J2_9GEMI</name>
<evidence type="ECO:0000313" key="3">
    <source>
        <dbReference type="EMBL" id="AOR05722.1"/>
    </source>
</evidence>
<proteinExistence type="predicted"/>
<feature type="domain" description="Geminivirus AC4/5 conserved" evidence="2">
    <location>
        <begin position="138"/>
        <end position="179"/>
    </location>
</feature>
<evidence type="ECO:0000259" key="2">
    <source>
        <dbReference type="Pfam" id="PF08464"/>
    </source>
</evidence>
<gene>
    <name evidence="3" type="primary">AC5</name>
</gene>
<reference evidence="3" key="1">
    <citation type="submission" date="2016-03" db="EMBL/GenBank/DDBJ databases">
        <title>Molecular characterization of two distinct begomoviruses from the weed Amaranthus blitum in Yunnan.</title>
        <authorList>
            <person name="Zhao L.L."/>
            <person name="Ding M."/>
            <person name="Zhong J."/>
            <person name="Yin Y.Y."/>
            <person name="Zhang Z.K."/>
        </authorList>
    </citation>
    <scope>NUCLEOTIDE SEQUENCE</scope>
    <source>
        <strain evidence="3">YN4296</strain>
    </source>
</reference>
<dbReference type="Pfam" id="PF08464">
    <property type="entry name" value="Gemini_AC4_5_2"/>
    <property type="match status" value="1"/>
</dbReference>
<evidence type="ECO:0000259" key="1">
    <source>
        <dbReference type="Pfam" id="PF04807"/>
    </source>
</evidence>
<sequence>MVIILRSLLMIISNMIINLHEFPNYGLLLACILTTRHRRLESTKDLKTISVVVLHSGCTWLVIIHVKNLTKILRSTKWSPITNQKEHDCIGVILGLNVLIHPDLTQNVNGLDTEPLPNSMRQPITTGDIRHTNYFTYMGHIVTLFIRLDLTWAFASTRNIRTFVHPVHLGLSVHGPVHP</sequence>
<dbReference type="Pfam" id="PF04807">
    <property type="entry name" value="Gemini_AC4_5"/>
    <property type="match status" value="1"/>
</dbReference>
<organism evidence="3">
    <name type="scientific">Tomato yellow leaf curl Yunnan virus</name>
    <dbReference type="NCBI Taxonomy" id="1335768"/>
    <lineage>
        <taxon>Viruses</taxon>
        <taxon>Monodnaviria</taxon>
        <taxon>Shotokuvirae</taxon>
        <taxon>Cressdnaviricota</taxon>
        <taxon>Repensiviricetes</taxon>
        <taxon>Geplafuvirales</taxon>
        <taxon>Geminiviridae</taxon>
        <taxon>Begomovirus</taxon>
        <taxon>Begomovirus solanumflavusyunnanense</taxon>
    </lineage>
</organism>
<accession>A0A1C9T7J2</accession>
<feature type="domain" description="Geminivirus AC4/5 conserved" evidence="1">
    <location>
        <begin position="53"/>
        <end position="83"/>
    </location>
</feature>
<dbReference type="EMBL" id="KU933255">
    <property type="protein sequence ID" value="AOR05722.1"/>
    <property type="molecule type" value="Genomic_DNA"/>
</dbReference>
<dbReference type="InterPro" id="IPR006892">
    <property type="entry name" value="Gemini_AC4_5_cons_dom_1"/>
</dbReference>